<dbReference type="GO" id="GO:0035539">
    <property type="term" value="F:8-oxo-7,8-dihydrodeoxyguanosine triphosphate pyrophosphatase activity"/>
    <property type="evidence" value="ECO:0007669"/>
    <property type="project" value="UniProtKB-EC"/>
</dbReference>
<dbReference type="GO" id="GO:0008413">
    <property type="term" value="F:8-oxo-7,8-dihydroguanosine triphosphate pyrophosphatase activity"/>
    <property type="evidence" value="ECO:0007669"/>
    <property type="project" value="TreeGrafter"/>
</dbReference>
<evidence type="ECO:0000256" key="6">
    <source>
        <dbReference type="ARBA" id="ARBA00022763"/>
    </source>
</evidence>
<comment type="cofactor">
    <cofactor evidence="1">
        <name>Mg(2+)</name>
        <dbReference type="ChEBI" id="CHEBI:18420"/>
    </cofactor>
</comment>
<dbReference type="InterPro" id="IPR015797">
    <property type="entry name" value="NUDIX_hydrolase-like_dom_sf"/>
</dbReference>
<name>A0A1T4RT04_9FIRM</name>
<dbReference type="InterPro" id="IPR000086">
    <property type="entry name" value="NUDIX_hydrolase_dom"/>
</dbReference>
<dbReference type="OrthoDB" id="9810648at2"/>
<evidence type="ECO:0000256" key="1">
    <source>
        <dbReference type="ARBA" id="ARBA00001946"/>
    </source>
</evidence>
<dbReference type="InterPro" id="IPR047127">
    <property type="entry name" value="MutT-like"/>
</dbReference>
<evidence type="ECO:0000256" key="11">
    <source>
        <dbReference type="ARBA" id="ARBA00038905"/>
    </source>
</evidence>
<gene>
    <name evidence="13" type="ORF">SAMN02745885_02246</name>
</gene>
<sequence>MERIVVTAAAIWREGELLLAQRRPGSHLAGMWEFPGGKLEIDEAPEEGLKREIKEELNIDIHILGLATVVWHRYEDRVVLLLVYHCQLQAGEPQGMEGQAIGWFSPKAALDLELAPADRTILENIINGGPGFEQPAFTAQTGTYPVV</sequence>
<dbReference type="PROSITE" id="PS00893">
    <property type="entry name" value="NUDIX_BOX"/>
    <property type="match status" value="1"/>
</dbReference>
<comment type="similarity">
    <text evidence="2">Belongs to the Nudix hydrolase family.</text>
</comment>
<organism evidence="13 14">
    <name type="scientific">Carboxydocella sporoproducens DSM 16521</name>
    <dbReference type="NCBI Taxonomy" id="1121270"/>
    <lineage>
        <taxon>Bacteria</taxon>
        <taxon>Bacillati</taxon>
        <taxon>Bacillota</taxon>
        <taxon>Clostridia</taxon>
        <taxon>Eubacteriales</taxon>
        <taxon>Clostridiales Family XVI. Incertae Sedis</taxon>
        <taxon>Carboxydocella</taxon>
    </lineage>
</organism>
<dbReference type="AlphaFoldDB" id="A0A1T4RT04"/>
<proteinExistence type="inferred from homology"/>
<feature type="domain" description="Nudix hydrolase" evidence="12">
    <location>
        <begin position="2"/>
        <end position="127"/>
    </location>
</feature>
<dbReference type="GO" id="GO:0044716">
    <property type="term" value="F:8-oxo-GDP phosphatase activity"/>
    <property type="evidence" value="ECO:0007669"/>
    <property type="project" value="TreeGrafter"/>
</dbReference>
<keyword evidence="6" id="KW-0227">DNA damage</keyword>
<keyword evidence="3" id="KW-0515">Mutator protein</keyword>
<accession>A0A1T4RT04</accession>
<keyword evidence="14" id="KW-1185">Reference proteome</keyword>
<dbReference type="SUPFAM" id="SSF55811">
    <property type="entry name" value="Nudix"/>
    <property type="match status" value="1"/>
</dbReference>
<dbReference type="GO" id="GO:0006260">
    <property type="term" value="P:DNA replication"/>
    <property type="evidence" value="ECO:0007669"/>
    <property type="project" value="UniProtKB-KW"/>
</dbReference>
<evidence type="ECO:0000256" key="2">
    <source>
        <dbReference type="ARBA" id="ARBA00005582"/>
    </source>
</evidence>
<evidence type="ECO:0000259" key="12">
    <source>
        <dbReference type="PROSITE" id="PS51462"/>
    </source>
</evidence>
<dbReference type="EMBL" id="FUXM01000035">
    <property type="protein sequence ID" value="SKA19114.1"/>
    <property type="molecule type" value="Genomic_DNA"/>
</dbReference>
<dbReference type="PANTHER" id="PTHR47707:SF1">
    <property type="entry name" value="NUDIX HYDROLASE FAMILY PROTEIN"/>
    <property type="match status" value="1"/>
</dbReference>
<dbReference type="Proteomes" id="UP000189933">
    <property type="component" value="Unassembled WGS sequence"/>
</dbReference>
<dbReference type="EC" id="3.6.1.55" evidence="11"/>
<evidence type="ECO:0000313" key="13">
    <source>
        <dbReference type="EMBL" id="SKA19114.1"/>
    </source>
</evidence>
<dbReference type="GO" id="GO:0044715">
    <property type="term" value="F:8-oxo-dGDP phosphatase activity"/>
    <property type="evidence" value="ECO:0007669"/>
    <property type="project" value="TreeGrafter"/>
</dbReference>
<evidence type="ECO:0000256" key="7">
    <source>
        <dbReference type="ARBA" id="ARBA00022801"/>
    </source>
</evidence>
<keyword evidence="7" id="KW-0378">Hydrolase</keyword>
<dbReference type="GO" id="GO:0006281">
    <property type="term" value="P:DNA repair"/>
    <property type="evidence" value="ECO:0007669"/>
    <property type="project" value="UniProtKB-KW"/>
</dbReference>
<dbReference type="RefSeq" id="WP_078666255.1">
    <property type="nucleotide sequence ID" value="NZ_FUXM01000035.1"/>
</dbReference>
<evidence type="ECO:0000256" key="4">
    <source>
        <dbReference type="ARBA" id="ARBA00022705"/>
    </source>
</evidence>
<evidence type="ECO:0000313" key="14">
    <source>
        <dbReference type="Proteomes" id="UP000189933"/>
    </source>
</evidence>
<keyword evidence="4" id="KW-0235">DNA replication</keyword>
<dbReference type="InterPro" id="IPR020084">
    <property type="entry name" value="NUDIX_hydrolase_CS"/>
</dbReference>
<dbReference type="PANTHER" id="PTHR47707">
    <property type="entry name" value="8-OXO-DGTP DIPHOSPHATASE"/>
    <property type="match status" value="1"/>
</dbReference>
<keyword evidence="5" id="KW-0479">Metal-binding</keyword>
<comment type="catalytic activity">
    <reaction evidence="10">
        <text>8-oxo-dGTP + H2O = 8-oxo-dGMP + diphosphate + H(+)</text>
        <dbReference type="Rhea" id="RHEA:31575"/>
        <dbReference type="ChEBI" id="CHEBI:15377"/>
        <dbReference type="ChEBI" id="CHEBI:15378"/>
        <dbReference type="ChEBI" id="CHEBI:33019"/>
        <dbReference type="ChEBI" id="CHEBI:63224"/>
        <dbReference type="ChEBI" id="CHEBI:77896"/>
        <dbReference type="EC" id="3.6.1.55"/>
    </reaction>
</comment>
<dbReference type="PRINTS" id="PR00502">
    <property type="entry name" value="NUDIXFAMILY"/>
</dbReference>
<dbReference type="InterPro" id="IPR029119">
    <property type="entry name" value="MutY_C"/>
</dbReference>
<dbReference type="CDD" id="cd03425">
    <property type="entry name" value="NUDIX_MutT_NudA_like"/>
    <property type="match status" value="1"/>
</dbReference>
<evidence type="ECO:0000256" key="5">
    <source>
        <dbReference type="ARBA" id="ARBA00022723"/>
    </source>
</evidence>
<dbReference type="GO" id="GO:0046872">
    <property type="term" value="F:metal ion binding"/>
    <property type="evidence" value="ECO:0007669"/>
    <property type="project" value="UniProtKB-KW"/>
</dbReference>
<protein>
    <recommendedName>
        <fullName evidence="11">8-oxo-dGTP diphosphatase</fullName>
        <ecNumber evidence="11">3.6.1.55</ecNumber>
    </recommendedName>
</protein>
<reference evidence="14" key="1">
    <citation type="submission" date="2017-02" db="EMBL/GenBank/DDBJ databases">
        <authorList>
            <person name="Varghese N."/>
            <person name="Submissions S."/>
        </authorList>
    </citation>
    <scope>NUCLEOTIDE SEQUENCE [LARGE SCALE GENOMIC DNA]</scope>
    <source>
        <strain evidence="14">DSM 16521</strain>
    </source>
</reference>
<keyword evidence="8" id="KW-0460">Magnesium</keyword>
<keyword evidence="9" id="KW-0234">DNA repair</keyword>
<dbReference type="InterPro" id="IPR020476">
    <property type="entry name" value="Nudix_hydrolase"/>
</dbReference>
<dbReference type="Gene3D" id="3.90.79.10">
    <property type="entry name" value="Nucleoside Triphosphate Pyrophosphohydrolase"/>
    <property type="match status" value="1"/>
</dbReference>
<evidence type="ECO:0000256" key="10">
    <source>
        <dbReference type="ARBA" id="ARBA00035861"/>
    </source>
</evidence>
<evidence type="ECO:0000256" key="3">
    <source>
        <dbReference type="ARBA" id="ARBA00022457"/>
    </source>
</evidence>
<dbReference type="Pfam" id="PF14815">
    <property type="entry name" value="NUDIX_4"/>
    <property type="match status" value="1"/>
</dbReference>
<dbReference type="PROSITE" id="PS51462">
    <property type="entry name" value="NUDIX"/>
    <property type="match status" value="1"/>
</dbReference>
<evidence type="ECO:0000256" key="9">
    <source>
        <dbReference type="ARBA" id="ARBA00023204"/>
    </source>
</evidence>
<evidence type="ECO:0000256" key="8">
    <source>
        <dbReference type="ARBA" id="ARBA00022842"/>
    </source>
</evidence>